<comment type="subcellular location">
    <subcellularLocation>
        <location evidence="1">Membrane</location>
        <topology evidence="1">Multi-pass membrane protein</topology>
    </subcellularLocation>
</comment>
<evidence type="ECO:0000256" key="3">
    <source>
        <dbReference type="ARBA" id="ARBA00022692"/>
    </source>
</evidence>
<feature type="transmembrane region" description="Helical" evidence="8">
    <location>
        <begin position="713"/>
        <end position="734"/>
    </location>
</feature>
<feature type="transmembrane region" description="Helical" evidence="8">
    <location>
        <begin position="354"/>
        <end position="371"/>
    </location>
</feature>
<evidence type="ECO:0000256" key="4">
    <source>
        <dbReference type="ARBA" id="ARBA00022989"/>
    </source>
</evidence>
<feature type="transmembrane region" description="Helical" evidence="8">
    <location>
        <begin position="766"/>
        <end position="793"/>
    </location>
</feature>
<dbReference type="InterPro" id="IPR012496">
    <property type="entry name" value="TMC_dom"/>
</dbReference>
<evidence type="ECO:0000256" key="5">
    <source>
        <dbReference type="ARBA" id="ARBA00023136"/>
    </source>
</evidence>
<dbReference type="InterPro" id="IPR038900">
    <property type="entry name" value="TMC"/>
</dbReference>
<keyword evidence="5 8" id="KW-0472">Membrane</keyword>
<sequence>MASRTYTVEVEGIPLDNFTNEDGSGSEGSGSSSLPLRRARTDFQLRERGSSDFTRCHTLSGWDNHLKYSLPLHHGGDLGGGRTLHHTCERRPSAWYNTVMARRRQGVTPTSEEDAVEEIANAMKGDVKFMSDNVDGELMRRETLRELTKPLRVKKELRRKLTIHRSTQAQEAKGISPFKYLKYTISMHWYKLKQSVQDTFHDYSLWHKDLKEIEGTFGSGMGTYFRFLRYLLLLNFIMSIIVCGFLLTPQLLMPSNSSAPAEASFVVDDNDSLVTAAALRVSDDSPSSNLDQPHTSSTSDFPLSASQGTQGTTFGAFDWLTGAGWFDTTALYYGTYNDESMSLIEGVYYNIPEAYFLVILILYIFYIIIIIRRVTILYKSNYVDTEHDVSTSFVKKVFSSWDFSITETKAAIIKHRSIYSELKELLEEYLREEEEVGQWERVRRWCIKLVFWLLVLGLLGVLGWATYLMLDNAISKDIVKNTESSGLGLMVYPLIVTCIITVVPPILALMVKLEPYESPRHRLIVTLVRTFLLEISVLGILVAFWFLQATDHNALNFTTTESTTITSTIISSMLDDDSPTLQTDEIQEEENDCWETSLGQEFYRLLIIDFFLSLIIHLGTLIFSIATSKSTLCSNEEGRGKLNQYVLGFDMSCNTLRLIYNQTLLWAGLFFCPLTPLIVLIKMFITFYIQKFMVLKFLRPDERPWRAAQTETVFFALTLLSLLLAFFGYGFIIVRGNTSSACGPFRSYTHYIEFMWDLTASDQQTILQIFSFFAKPGVVTIILGILMILVYCAKSMAEGRAEMIKVLRQQLKLEMRDRAFLLQITEKVRSGEHRLANPGQAWGAAAHKVSSPTQQNLPQRAASFVFTDNKVHPADVHPQPRYFSDDAEESQI</sequence>
<name>A0AAE1NXK0_9EUCA</name>
<dbReference type="GO" id="GO:0008381">
    <property type="term" value="F:mechanosensitive monoatomic ion channel activity"/>
    <property type="evidence" value="ECO:0007669"/>
    <property type="project" value="TreeGrafter"/>
</dbReference>
<keyword evidence="6" id="KW-0175">Coiled coil</keyword>
<evidence type="ECO:0000313" key="10">
    <source>
        <dbReference type="EMBL" id="KAK4297136.1"/>
    </source>
</evidence>
<dbReference type="PANTHER" id="PTHR23302">
    <property type="entry name" value="TRANSMEMBRANE CHANNEL-RELATED"/>
    <property type="match status" value="1"/>
</dbReference>
<feature type="transmembrane region" description="Helical" evidence="8">
    <location>
        <begin position="602"/>
        <end position="622"/>
    </location>
</feature>
<protein>
    <recommendedName>
        <fullName evidence="9">TMC domain-containing protein</fullName>
    </recommendedName>
</protein>
<evidence type="ECO:0000256" key="2">
    <source>
        <dbReference type="ARBA" id="ARBA00006510"/>
    </source>
</evidence>
<reference evidence="10" key="1">
    <citation type="submission" date="2023-11" db="EMBL/GenBank/DDBJ databases">
        <title>Genome assemblies of two species of porcelain crab, Petrolisthes cinctipes and Petrolisthes manimaculis (Anomura: Porcellanidae).</title>
        <authorList>
            <person name="Angst P."/>
        </authorList>
    </citation>
    <scope>NUCLEOTIDE SEQUENCE</scope>
    <source>
        <strain evidence="10">PB745_02</strain>
        <tissue evidence="10">Gill</tissue>
    </source>
</reference>
<feature type="transmembrane region" description="Helical" evidence="8">
    <location>
        <begin position="227"/>
        <end position="247"/>
    </location>
</feature>
<evidence type="ECO:0000259" key="9">
    <source>
        <dbReference type="Pfam" id="PF07810"/>
    </source>
</evidence>
<organism evidence="10 11">
    <name type="scientific">Petrolisthes manimaculis</name>
    <dbReference type="NCBI Taxonomy" id="1843537"/>
    <lineage>
        <taxon>Eukaryota</taxon>
        <taxon>Metazoa</taxon>
        <taxon>Ecdysozoa</taxon>
        <taxon>Arthropoda</taxon>
        <taxon>Crustacea</taxon>
        <taxon>Multicrustacea</taxon>
        <taxon>Malacostraca</taxon>
        <taxon>Eumalacostraca</taxon>
        <taxon>Eucarida</taxon>
        <taxon>Decapoda</taxon>
        <taxon>Pleocyemata</taxon>
        <taxon>Anomura</taxon>
        <taxon>Galatheoidea</taxon>
        <taxon>Porcellanidae</taxon>
        <taxon>Petrolisthes</taxon>
    </lineage>
</organism>
<dbReference type="PANTHER" id="PTHR23302:SF43">
    <property type="entry name" value="TMC DOMAIN-CONTAINING PROTEIN"/>
    <property type="match status" value="1"/>
</dbReference>
<feature type="transmembrane region" description="Helical" evidence="8">
    <location>
        <begin position="666"/>
        <end position="689"/>
    </location>
</feature>
<feature type="compositionally biased region" description="Polar residues" evidence="7">
    <location>
        <begin position="284"/>
        <end position="306"/>
    </location>
</feature>
<feature type="region of interest" description="Disordered" evidence="7">
    <location>
        <begin position="13"/>
        <end position="37"/>
    </location>
</feature>
<dbReference type="EMBL" id="JAWZYT010003703">
    <property type="protein sequence ID" value="KAK4297136.1"/>
    <property type="molecule type" value="Genomic_DNA"/>
</dbReference>
<dbReference type="GO" id="GO:0005886">
    <property type="term" value="C:plasma membrane"/>
    <property type="evidence" value="ECO:0007669"/>
    <property type="project" value="InterPro"/>
</dbReference>
<feature type="coiled-coil region" evidence="6">
    <location>
        <begin position="415"/>
        <end position="442"/>
    </location>
</feature>
<feature type="domain" description="TMC" evidence="9">
    <location>
        <begin position="593"/>
        <end position="708"/>
    </location>
</feature>
<evidence type="ECO:0000313" key="11">
    <source>
        <dbReference type="Proteomes" id="UP001292094"/>
    </source>
</evidence>
<keyword evidence="11" id="KW-1185">Reference proteome</keyword>
<evidence type="ECO:0000256" key="6">
    <source>
        <dbReference type="SAM" id="Coils"/>
    </source>
</evidence>
<dbReference type="AlphaFoldDB" id="A0AAE1NXK0"/>
<keyword evidence="4 8" id="KW-1133">Transmembrane helix</keyword>
<evidence type="ECO:0000256" key="8">
    <source>
        <dbReference type="SAM" id="Phobius"/>
    </source>
</evidence>
<dbReference type="Proteomes" id="UP001292094">
    <property type="component" value="Unassembled WGS sequence"/>
</dbReference>
<keyword evidence="3 8" id="KW-0812">Transmembrane</keyword>
<comment type="similarity">
    <text evidence="2">Belongs to the TMC family.</text>
</comment>
<feature type="transmembrane region" description="Helical" evidence="8">
    <location>
        <begin position="523"/>
        <end position="547"/>
    </location>
</feature>
<evidence type="ECO:0000256" key="1">
    <source>
        <dbReference type="ARBA" id="ARBA00004141"/>
    </source>
</evidence>
<feature type="transmembrane region" description="Helical" evidence="8">
    <location>
        <begin position="449"/>
        <end position="470"/>
    </location>
</feature>
<accession>A0AAE1NXK0</accession>
<feature type="region of interest" description="Disordered" evidence="7">
    <location>
        <begin position="283"/>
        <end position="306"/>
    </location>
</feature>
<proteinExistence type="inferred from homology"/>
<gene>
    <name evidence="10" type="ORF">Pmani_030420</name>
</gene>
<dbReference type="Pfam" id="PF07810">
    <property type="entry name" value="TMC"/>
    <property type="match status" value="1"/>
</dbReference>
<feature type="transmembrane region" description="Helical" evidence="8">
    <location>
        <begin position="490"/>
        <end position="511"/>
    </location>
</feature>
<comment type="caution">
    <text evidence="10">The sequence shown here is derived from an EMBL/GenBank/DDBJ whole genome shotgun (WGS) entry which is preliminary data.</text>
</comment>
<evidence type="ECO:0000256" key="7">
    <source>
        <dbReference type="SAM" id="MobiDB-lite"/>
    </source>
</evidence>